<dbReference type="HOGENOM" id="CLU_2518687_0_0_1"/>
<evidence type="ECO:0000313" key="1">
    <source>
        <dbReference type="EMBL" id="ESK83288.1"/>
    </source>
</evidence>
<dbReference type="Proteomes" id="UP000017559">
    <property type="component" value="Unassembled WGS sequence"/>
</dbReference>
<comment type="caution">
    <text evidence="1">The sequence shown here is derived from an EMBL/GenBank/DDBJ whole genome shotgun (WGS) entry which is preliminary data.</text>
</comment>
<gene>
    <name evidence="1" type="ORF">Moror_15048</name>
</gene>
<protein>
    <submittedName>
        <fullName evidence="1">Uncharacterized protein</fullName>
    </submittedName>
</protein>
<proteinExistence type="predicted"/>
<keyword evidence="2" id="KW-1185">Reference proteome</keyword>
<evidence type="ECO:0000313" key="2">
    <source>
        <dbReference type="Proteomes" id="UP000017559"/>
    </source>
</evidence>
<organism evidence="1 2">
    <name type="scientific">Moniliophthora roreri (strain MCA 2997)</name>
    <name type="common">Cocoa frosty pod rot fungus</name>
    <name type="synonym">Crinipellis roreri</name>
    <dbReference type="NCBI Taxonomy" id="1381753"/>
    <lineage>
        <taxon>Eukaryota</taxon>
        <taxon>Fungi</taxon>
        <taxon>Dikarya</taxon>
        <taxon>Basidiomycota</taxon>
        <taxon>Agaricomycotina</taxon>
        <taxon>Agaricomycetes</taxon>
        <taxon>Agaricomycetidae</taxon>
        <taxon>Agaricales</taxon>
        <taxon>Marasmiineae</taxon>
        <taxon>Marasmiaceae</taxon>
        <taxon>Moniliophthora</taxon>
    </lineage>
</organism>
<dbReference type="AlphaFoldDB" id="V2W909"/>
<feature type="non-terminal residue" evidence="1">
    <location>
        <position position="1"/>
    </location>
</feature>
<name>V2W909_MONRO</name>
<sequence>EFDPWDDIDGFGIIMHAFVSYRAGSCSPDDTELVSGNLEANDLEEEVEPVAFRLAYSELAWGETLVASGQSGTYGIPVFLSYDGT</sequence>
<dbReference type="EMBL" id="AWSO01001593">
    <property type="protein sequence ID" value="ESK83288.1"/>
    <property type="molecule type" value="Genomic_DNA"/>
</dbReference>
<reference evidence="1 2" key="1">
    <citation type="journal article" date="2014" name="BMC Genomics">
        <title>Genome and secretome analysis of the hemibiotrophic fungal pathogen, Moniliophthora roreri, which causes frosty pod rot disease of cacao: mechanisms of the biotrophic and necrotrophic phases.</title>
        <authorList>
            <person name="Meinhardt L.W."/>
            <person name="Costa G.G.L."/>
            <person name="Thomazella D.P.T."/>
            <person name="Teixeira P.J.P.L."/>
            <person name="Carazzolle M.F."/>
            <person name="Schuster S.C."/>
            <person name="Carlson J.E."/>
            <person name="Guiltinan M.J."/>
            <person name="Mieczkowski P."/>
            <person name="Farmer A."/>
            <person name="Ramaraj T."/>
            <person name="Crozier J."/>
            <person name="Davis R.E."/>
            <person name="Shao J."/>
            <person name="Melnick R.L."/>
            <person name="Pereira G.A.G."/>
            <person name="Bailey B.A."/>
        </authorList>
    </citation>
    <scope>NUCLEOTIDE SEQUENCE [LARGE SCALE GENOMIC DNA]</scope>
    <source>
        <strain evidence="1 2">MCA 2997</strain>
    </source>
</reference>
<accession>V2W909</accession>
<dbReference type="KEGG" id="mrr:Moror_15048"/>